<dbReference type="Pfam" id="PF12146">
    <property type="entry name" value="Hydrolase_4"/>
    <property type="match status" value="1"/>
</dbReference>
<feature type="domain" description="Serine aminopeptidase S33" evidence="1">
    <location>
        <begin position="94"/>
        <end position="198"/>
    </location>
</feature>
<dbReference type="GO" id="GO:0016787">
    <property type="term" value="F:hydrolase activity"/>
    <property type="evidence" value="ECO:0007669"/>
    <property type="project" value="UniProtKB-KW"/>
</dbReference>
<dbReference type="InterPro" id="IPR029058">
    <property type="entry name" value="AB_hydrolase_fold"/>
</dbReference>
<dbReference type="RefSeq" id="WP_347705533.1">
    <property type="nucleotide sequence ID" value="NZ_JBDPZD010000004.1"/>
</dbReference>
<evidence type="ECO:0000313" key="3">
    <source>
        <dbReference type="Proteomes" id="UP001495147"/>
    </source>
</evidence>
<dbReference type="PANTHER" id="PTHR43194:SF2">
    <property type="entry name" value="PEROXISOMAL MEMBRANE PROTEIN LPX1"/>
    <property type="match status" value="1"/>
</dbReference>
<accession>A0ABV0G4Q8</accession>
<dbReference type="PANTHER" id="PTHR43194">
    <property type="entry name" value="HYDROLASE ALPHA/BETA FOLD FAMILY"/>
    <property type="match status" value="1"/>
</dbReference>
<proteinExistence type="predicted"/>
<organism evidence="2 3">
    <name type="scientific">Roseateles paludis</name>
    <dbReference type="NCBI Taxonomy" id="3145238"/>
    <lineage>
        <taxon>Bacteria</taxon>
        <taxon>Pseudomonadati</taxon>
        <taxon>Pseudomonadota</taxon>
        <taxon>Betaproteobacteria</taxon>
        <taxon>Burkholderiales</taxon>
        <taxon>Sphaerotilaceae</taxon>
        <taxon>Roseateles</taxon>
    </lineage>
</organism>
<dbReference type="SUPFAM" id="SSF53474">
    <property type="entry name" value="alpha/beta-Hydrolases"/>
    <property type="match status" value="1"/>
</dbReference>
<dbReference type="InterPro" id="IPR050228">
    <property type="entry name" value="Carboxylesterase_BioH"/>
</dbReference>
<dbReference type="EMBL" id="JBDPZD010000004">
    <property type="protein sequence ID" value="MEO3692717.1"/>
    <property type="molecule type" value="Genomic_DNA"/>
</dbReference>
<dbReference type="Gene3D" id="3.40.50.1820">
    <property type="entry name" value="alpha/beta hydrolase"/>
    <property type="match status" value="1"/>
</dbReference>
<dbReference type="InterPro" id="IPR022742">
    <property type="entry name" value="Hydrolase_4"/>
</dbReference>
<name>A0ABV0G4Q8_9BURK</name>
<keyword evidence="2" id="KW-0378">Hydrolase</keyword>
<reference evidence="2 3" key="1">
    <citation type="submission" date="2024-05" db="EMBL/GenBank/DDBJ databases">
        <title>Roseateles sp. DJS-2-20 16S ribosomal RNA gene Genome sequencing and assembly.</title>
        <authorList>
            <person name="Woo H."/>
        </authorList>
    </citation>
    <scope>NUCLEOTIDE SEQUENCE [LARGE SCALE GENOMIC DNA]</scope>
    <source>
        <strain evidence="2 3">DJS-2-20</strain>
    </source>
</reference>
<keyword evidence="3" id="KW-1185">Reference proteome</keyword>
<sequence length="301" mass="32898">MTTTPTATSPAPNPTDRFYAAGWAQRALAGGLRLVQATSPSAGARLAFAIFCTPLPLKWLVRQRLPAPWRAQTWELMGQQQCAWRHADAPLHPQRPRVLLVHGWGGQARQFQAMAEQLWAAGLDPILLDMPAHGHSSGSQSHMPAFLQALHAARQFFGPLHGAVAHSISAVALSHAVARELPVRRLALISPSSPPRQLLAWYGQTFGLSAAVMSRMKARIERLAGIGLDSFEPEWIGPRLKQPTLLVHDRGDRAAPLAQSQRLQVTAPDAELWVTEGLGHQRILRDADVIERVTRHIAVGA</sequence>
<dbReference type="Proteomes" id="UP001495147">
    <property type="component" value="Unassembled WGS sequence"/>
</dbReference>
<evidence type="ECO:0000259" key="1">
    <source>
        <dbReference type="Pfam" id="PF12146"/>
    </source>
</evidence>
<gene>
    <name evidence="2" type="ORF">ABDJ85_14660</name>
</gene>
<comment type="caution">
    <text evidence="2">The sequence shown here is derived from an EMBL/GenBank/DDBJ whole genome shotgun (WGS) entry which is preliminary data.</text>
</comment>
<protein>
    <submittedName>
        <fullName evidence="2">Alpha/beta fold hydrolase</fullName>
    </submittedName>
</protein>
<evidence type="ECO:0000313" key="2">
    <source>
        <dbReference type="EMBL" id="MEO3692717.1"/>
    </source>
</evidence>